<reference evidence="3" key="2">
    <citation type="journal article" date="2021" name="Genome Biol. Evol.">
        <title>Developing a high-quality reference genome for a parasitic bivalve with doubly uniparental inheritance (Bivalvia: Unionida).</title>
        <authorList>
            <person name="Smith C.H."/>
        </authorList>
    </citation>
    <scope>NUCLEOTIDE SEQUENCE</scope>
    <source>
        <strain evidence="3">CHS0354</strain>
        <tissue evidence="3">Mantle</tissue>
    </source>
</reference>
<reference evidence="3" key="1">
    <citation type="journal article" date="2021" name="Genome Biol. Evol.">
        <title>A High-Quality Reference Genome for a Parasitic Bivalve with Doubly Uniparental Inheritance (Bivalvia: Unionida).</title>
        <authorList>
            <person name="Smith C.H."/>
        </authorList>
    </citation>
    <scope>NUCLEOTIDE SEQUENCE</scope>
    <source>
        <strain evidence="3">CHS0354</strain>
    </source>
</reference>
<keyword evidence="4" id="KW-1185">Reference proteome</keyword>
<dbReference type="GO" id="GO:0016020">
    <property type="term" value="C:membrane"/>
    <property type="evidence" value="ECO:0007669"/>
    <property type="project" value="InterPro"/>
</dbReference>
<dbReference type="InterPro" id="IPR002126">
    <property type="entry name" value="Cadherin-like_dom"/>
</dbReference>
<dbReference type="InterPro" id="IPR015919">
    <property type="entry name" value="Cadherin-like_sf"/>
</dbReference>
<feature type="domain" description="Cadherin" evidence="2">
    <location>
        <begin position="32"/>
        <end position="119"/>
    </location>
</feature>
<name>A0AAE0T375_9BIVA</name>
<gene>
    <name evidence="3" type="ORF">CHS0354_018767</name>
</gene>
<dbReference type="GO" id="GO:0007156">
    <property type="term" value="P:homophilic cell adhesion via plasma membrane adhesion molecules"/>
    <property type="evidence" value="ECO:0007669"/>
    <property type="project" value="InterPro"/>
</dbReference>
<evidence type="ECO:0000313" key="3">
    <source>
        <dbReference type="EMBL" id="KAK3602901.1"/>
    </source>
</evidence>
<accession>A0AAE0T375</accession>
<dbReference type="GO" id="GO:0005509">
    <property type="term" value="F:calcium ion binding"/>
    <property type="evidence" value="ECO:0007669"/>
    <property type="project" value="UniProtKB-UniRule"/>
</dbReference>
<dbReference type="EMBL" id="JAEAOA010001148">
    <property type="protein sequence ID" value="KAK3602901.1"/>
    <property type="molecule type" value="Genomic_DNA"/>
</dbReference>
<keyword evidence="1" id="KW-0106">Calcium</keyword>
<evidence type="ECO:0000313" key="4">
    <source>
        <dbReference type="Proteomes" id="UP001195483"/>
    </source>
</evidence>
<dbReference type="Gene3D" id="2.60.40.60">
    <property type="entry name" value="Cadherins"/>
    <property type="match status" value="1"/>
</dbReference>
<dbReference type="AlphaFoldDB" id="A0AAE0T375"/>
<evidence type="ECO:0000256" key="1">
    <source>
        <dbReference type="PROSITE-ProRule" id="PRU00043"/>
    </source>
</evidence>
<comment type="caution">
    <text evidence="3">The sequence shown here is derived from an EMBL/GenBank/DDBJ whole genome shotgun (WGS) entry which is preliminary data.</text>
</comment>
<evidence type="ECO:0000259" key="2">
    <source>
        <dbReference type="PROSITE" id="PS50268"/>
    </source>
</evidence>
<dbReference type="CDD" id="cd11304">
    <property type="entry name" value="Cadherin_repeat"/>
    <property type="match status" value="1"/>
</dbReference>
<organism evidence="3 4">
    <name type="scientific">Potamilus streckersoni</name>
    <dbReference type="NCBI Taxonomy" id="2493646"/>
    <lineage>
        <taxon>Eukaryota</taxon>
        <taxon>Metazoa</taxon>
        <taxon>Spiralia</taxon>
        <taxon>Lophotrochozoa</taxon>
        <taxon>Mollusca</taxon>
        <taxon>Bivalvia</taxon>
        <taxon>Autobranchia</taxon>
        <taxon>Heteroconchia</taxon>
        <taxon>Palaeoheterodonta</taxon>
        <taxon>Unionida</taxon>
        <taxon>Unionoidea</taxon>
        <taxon>Unionidae</taxon>
        <taxon>Ambleminae</taxon>
        <taxon>Lampsilini</taxon>
        <taxon>Potamilus</taxon>
    </lineage>
</organism>
<protein>
    <recommendedName>
        <fullName evidence="2">Cadherin domain-containing protein</fullName>
    </recommendedName>
</protein>
<sequence length="173" mass="18851">MPPYFTNPSYSVTVNGLTVSALQAVYDLDWRDDDSSPLTVTYTAPDTSHIFGNTLWSFDTGTGVISTTKTLNTEFTYTYLLIVTVADSRKSASATVTINLNACHMTPNCTDQSITIPDTFAVGGTLLTQNIPSKSQFTGLSFSMSTALLQASIDPTTERQPKNYNMLKGSKYE</sequence>
<dbReference type="PROSITE" id="PS50268">
    <property type="entry name" value="CADHERIN_2"/>
    <property type="match status" value="1"/>
</dbReference>
<proteinExistence type="predicted"/>
<dbReference type="Proteomes" id="UP001195483">
    <property type="component" value="Unassembled WGS sequence"/>
</dbReference>
<reference evidence="3" key="3">
    <citation type="submission" date="2023-05" db="EMBL/GenBank/DDBJ databases">
        <authorList>
            <person name="Smith C.H."/>
        </authorList>
    </citation>
    <scope>NUCLEOTIDE SEQUENCE</scope>
    <source>
        <strain evidence="3">CHS0354</strain>
        <tissue evidence="3">Mantle</tissue>
    </source>
</reference>
<dbReference type="SUPFAM" id="SSF49313">
    <property type="entry name" value="Cadherin-like"/>
    <property type="match status" value="1"/>
</dbReference>